<evidence type="ECO:0000256" key="2">
    <source>
        <dbReference type="ARBA" id="ARBA00022771"/>
    </source>
</evidence>
<dbReference type="Gene3D" id="2.20.28.10">
    <property type="match status" value="1"/>
</dbReference>
<dbReference type="SMART" id="SM00184">
    <property type="entry name" value="RING"/>
    <property type="match status" value="1"/>
</dbReference>
<keyword evidence="3" id="KW-0862">Zinc</keyword>
<dbReference type="InterPro" id="IPR037274">
    <property type="entry name" value="Znf_CHY_sf"/>
</dbReference>
<dbReference type="InterPro" id="IPR017921">
    <property type="entry name" value="Znf_CTCHY"/>
</dbReference>
<feature type="domain" description="CHY-type" evidence="6">
    <location>
        <begin position="12"/>
        <end position="83"/>
    </location>
</feature>
<dbReference type="InterPro" id="IPR013083">
    <property type="entry name" value="Znf_RING/FYVE/PHD"/>
</dbReference>
<dbReference type="GO" id="GO:0006511">
    <property type="term" value="P:ubiquitin-dependent protein catabolic process"/>
    <property type="evidence" value="ECO:0007669"/>
    <property type="project" value="TreeGrafter"/>
</dbReference>
<dbReference type="PROSITE" id="PS51270">
    <property type="entry name" value="ZF_CTCHY"/>
    <property type="match status" value="1"/>
</dbReference>
<feature type="domain" description="RING-type" evidence="5">
    <location>
        <begin position="161"/>
        <end position="203"/>
    </location>
</feature>
<dbReference type="SUPFAM" id="SSF161245">
    <property type="entry name" value="Zinc hairpin stack"/>
    <property type="match status" value="1"/>
</dbReference>
<evidence type="ECO:0000259" key="5">
    <source>
        <dbReference type="PROSITE" id="PS50089"/>
    </source>
</evidence>
<dbReference type="GO" id="GO:0008270">
    <property type="term" value="F:zinc ion binding"/>
    <property type="evidence" value="ECO:0007669"/>
    <property type="project" value="UniProtKB-KW"/>
</dbReference>
<sequence length="276" mass="31870">MEDAASEPRLEFGKMDFGCQHYRRRCKIRAPCCGEVFGCRHCHNEATAKNDRHELPRHDVKRVICLVCDTEQPAAKVCSNCGVNMGEYYCDVCKFYDDNVSPLWHLFTLSAKLKNNSFTVMTVASAGGRENYFHCQKCGSCYDNELRGRHLCVENSMKHQCPICCEYLFDSLRATRILDCGHTMHCECFVEMLQHNQYTCPICYKSAINMTREWRNLDDEVSATIMPEDYRYKVWIFCNDCHETSEVYFHVLGHKCCNCKSYNTRTTGPPATQSAL</sequence>
<dbReference type="GO" id="GO:0016567">
    <property type="term" value="P:protein ubiquitination"/>
    <property type="evidence" value="ECO:0007669"/>
    <property type="project" value="TreeGrafter"/>
</dbReference>
<dbReference type="PROSITE" id="PS51266">
    <property type="entry name" value="ZF_CHY"/>
    <property type="match status" value="1"/>
</dbReference>
<dbReference type="Gene3D" id="3.30.40.10">
    <property type="entry name" value="Zinc/RING finger domain, C3HC4 (zinc finger)"/>
    <property type="match status" value="1"/>
</dbReference>
<dbReference type="Pfam" id="PF13639">
    <property type="entry name" value="zf-RING_2"/>
    <property type="match status" value="1"/>
</dbReference>
<dbReference type="AlphaFoldDB" id="A0AAD6EL70"/>
<dbReference type="Pfam" id="PF14599">
    <property type="entry name" value="zinc_ribbon_6"/>
    <property type="match status" value="1"/>
</dbReference>
<name>A0AAD6EL70_9POAL</name>
<dbReference type="InterPro" id="IPR001841">
    <property type="entry name" value="Znf_RING"/>
</dbReference>
<dbReference type="EMBL" id="JAMRDG010000002">
    <property type="protein sequence ID" value="KAJ3688485.1"/>
    <property type="molecule type" value="Genomic_DNA"/>
</dbReference>
<dbReference type="GO" id="GO:0005634">
    <property type="term" value="C:nucleus"/>
    <property type="evidence" value="ECO:0007669"/>
    <property type="project" value="TreeGrafter"/>
</dbReference>
<keyword evidence="9" id="KW-1185">Reference proteome</keyword>
<dbReference type="Pfam" id="PF05495">
    <property type="entry name" value="zf-CHY"/>
    <property type="match status" value="1"/>
</dbReference>
<proteinExistence type="predicted"/>
<dbReference type="SUPFAM" id="SSF161219">
    <property type="entry name" value="CHY zinc finger-like"/>
    <property type="match status" value="1"/>
</dbReference>
<dbReference type="InterPro" id="IPR039512">
    <property type="entry name" value="RCHY1_zinc-ribbon"/>
</dbReference>
<evidence type="ECO:0000256" key="1">
    <source>
        <dbReference type="ARBA" id="ARBA00022723"/>
    </source>
</evidence>
<comment type="caution">
    <text evidence="8">The sequence shown here is derived from an EMBL/GenBank/DDBJ whole genome shotgun (WGS) entry which is preliminary data.</text>
</comment>
<reference evidence="8 9" key="1">
    <citation type="journal article" date="2022" name="Cell">
        <title>Repeat-based holocentromeres influence genome architecture and karyotype evolution.</title>
        <authorList>
            <person name="Hofstatter P.G."/>
            <person name="Thangavel G."/>
            <person name="Lux T."/>
            <person name="Neumann P."/>
            <person name="Vondrak T."/>
            <person name="Novak P."/>
            <person name="Zhang M."/>
            <person name="Costa L."/>
            <person name="Castellani M."/>
            <person name="Scott A."/>
            <person name="Toegelov H."/>
            <person name="Fuchs J."/>
            <person name="Mata-Sucre Y."/>
            <person name="Dias Y."/>
            <person name="Vanzela A.L.L."/>
            <person name="Huettel B."/>
            <person name="Almeida C.C.S."/>
            <person name="Simkova H."/>
            <person name="Souza G."/>
            <person name="Pedrosa-Harand A."/>
            <person name="Macas J."/>
            <person name="Mayer K.F.X."/>
            <person name="Houben A."/>
            <person name="Marques A."/>
        </authorList>
    </citation>
    <scope>NUCLEOTIDE SEQUENCE [LARGE SCALE GENOMIC DNA]</scope>
    <source>
        <strain evidence="8">RhyTen1mFocal</strain>
    </source>
</reference>
<dbReference type="GO" id="GO:0061630">
    <property type="term" value="F:ubiquitin protein ligase activity"/>
    <property type="evidence" value="ECO:0007669"/>
    <property type="project" value="TreeGrafter"/>
</dbReference>
<dbReference type="PANTHER" id="PTHR21319:SF20">
    <property type="entry name" value="E3 UBIQUITIN-PROTEIN LIGASE MIEL1"/>
    <property type="match status" value="1"/>
</dbReference>
<keyword evidence="2 4" id="KW-0863">Zinc-finger</keyword>
<protein>
    <submittedName>
        <fullName evidence="8">Uncharacterized protein</fullName>
    </submittedName>
</protein>
<evidence type="ECO:0000313" key="9">
    <source>
        <dbReference type="Proteomes" id="UP001210211"/>
    </source>
</evidence>
<dbReference type="InterPro" id="IPR008913">
    <property type="entry name" value="Znf_CHY"/>
</dbReference>
<gene>
    <name evidence="8" type="ORF">LUZ61_017649</name>
</gene>
<accession>A0AAD6EL70</accession>
<dbReference type="Proteomes" id="UP001210211">
    <property type="component" value="Unassembled WGS sequence"/>
</dbReference>
<dbReference type="PROSITE" id="PS50089">
    <property type="entry name" value="ZF_RING_2"/>
    <property type="match status" value="1"/>
</dbReference>
<dbReference type="InterPro" id="IPR037275">
    <property type="entry name" value="Znf_CTCHY_sf"/>
</dbReference>
<keyword evidence="1" id="KW-0479">Metal-binding</keyword>
<organism evidence="8 9">
    <name type="scientific">Rhynchospora tenuis</name>
    <dbReference type="NCBI Taxonomy" id="198213"/>
    <lineage>
        <taxon>Eukaryota</taxon>
        <taxon>Viridiplantae</taxon>
        <taxon>Streptophyta</taxon>
        <taxon>Embryophyta</taxon>
        <taxon>Tracheophyta</taxon>
        <taxon>Spermatophyta</taxon>
        <taxon>Magnoliopsida</taxon>
        <taxon>Liliopsida</taxon>
        <taxon>Poales</taxon>
        <taxon>Cyperaceae</taxon>
        <taxon>Cyperoideae</taxon>
        <taxon>Rhynchosporeae</taxon>
        <taxon>Rhynchospora</taxon>
    </lineage>
</organism>
<dbReference type="SUPFAM" id="SSF57850">
    <property type="entry name" value="RING/U-box"/>
    <property type="match status" value="1"/>
</dbReference>
<evidence type="ECO:0000259" key="7">
    <source>
        <dbReference type="PROSITE" id="PS51270"/>
    </source>
</evidence>
<evidence type="ECO:0000259" key="6">
    <source>
        <dbReference type="PROSITE" id="PS51266"/>
    </source>
</evidence>
<evidence type="ECO:0000256" key="4">
    <source>
        <dbReference type="PROSITE-ProRule" id="PRU00601"/>
    </source>
</evidence>
<evidence type="ECO:0000256" key="3">
    <source>
        <dbReference type="ARBA" id="ARBA00022833"/>
    </source>
</evidence>
<feature type="domain" description="CTCHY-type" evidence="7">
    <location>
        <begin position="85"/>
        <end position="160"/>
    </location>
</feature>
<evidence type="ECO:0000313" key="8">
    <source>
        <dbReference type="EMBL" id="KAJ3688485.1"/>
    </source>
</evidence>
<dbReference type="PANTHER" id="PTHR21319">
    <property type="entry name" value="RING FINGER AND CHY ZINC FINGER DOMAIN-CONTAINING PROTEIN 1"/>
    <property type="match status" value="1"/>
</dbReference>